<dbReference type="SUPFAM" id="SSF55666">
    <property type="entry name" value="Ribonuclease PH domain 2-like"/>
    <property type="match status" value="2"/>
</dbReference>
<protein>
    <recommendedName>
        <fullName evidence="9">Polyribonucleotide nucleotidyltransferase</fullName>
        <ecNumber evidence="9">2.7.7.8</ecNumber>
    </recommendedName>
    <alternativeName>
        <fullName evidence="9">Polynucleotide phosphorylase</fullName>
        <shortName evidence="9">PNPase</shortName>
    </alternativeName>
</protein>
<proteinExistence type="inferred from homology"/>
<dbReference type="InterPro" id="IPR012162">
    <property type="entry name" value="PNPase"/>
</dbReference>
<dbReference type="SMART" id="SM00316">
    <property type="entry name" value="S1"/>
    <property type="match status" value="1"/>
</dbReference>
<dbReference type="RefSeq" id="WP_039257960.1">
    <property type="nucleotide sequence ID" value="NZ_JDRY01000039.1"/>
</dbReference>
<dbReference type="GO" id="GO:0004654">
    <property type="term" value="F:polyribonucleotide nucleotidyltransferase activity"/>
    <property type="evidence" value="ECO:0007669"/>
    <property type="project" value="UniProtKB-UniRule"/>
</dbReference>
<dbReference type="PROSITE" id="PS50126">
    <property type="entry name" value="S1"/>
    <property type="match status" value="1"/>
</dbReference>
<comment type="catalytic activity">
    <reaction evidence="9">
        <text>RNA(n+1) + phosphate = RNA(n) + a ribonucleoside 5'-diphosphate</text>
        <dbReference type="Rhea" id="RHEA:22096"/>
        <dbReference type="Rhea" id="RHEA-COMP:14527"/>
        <dbReference type="Rhea" id="RHEA-COMP:17342"/>
        <dbReference type="ChEBI" id="CHEBI:43474"/>
        <dbReference type="ChEBI" id="CHEBI:57930"/>
        <dbReference type="ChEBI" id="CHEBI:140395"/>
        <dbReference type="EC" id="2.7.7.8"/>
    </reaction>
</comment>
<dbReference type="Gene3D" id="3.30.230.70">
    <property type="entry name" value="GHMP Kinase, N-terminal domain"/>
    <property type="match status" value="2"/>
</dbReference>
<dbReference type="Proteomes" id="UP000030014">
    <property type="component" value="Unassembled WGS sequence"/>
</dbReference>
<dbReference type="GO" id="GO:0003723">
    <property type="term" value="F:RNA binding"/>
    <property type="evidence" value="ECO:0007669"/>
    <property type="project" value="UniProtKB-UniRule"/>
</dbReference>
<evidence type="ECO:0000256" key="5">
    <source>
        <dbReference type="ARBA" id="ARBA00022695"/>
    </source>
</evidence>
<dbReference type="InterPro" id="IPR020568">
    <property type="entry name" value="Ribosomal_Su5_D2-typ_SF"/>
</dbReference>
<evidence type="ECO:0000256" key="8">
    <source>
        <dbReference type="ARBA" id="ARBA00022884"/>
    </source>
</evidence>
<dbReference type="SUPFAM" id="SSF54211">
    <property type="entry name" value="Ribosomal protein S5 domain 2-like"/>
    <property type="match status" value="2"/>
</dbReference>
<dbReference type="Pfam" id="PF01138">
    <property type="entry name" value="RNase_PH"/>
    <property type="match status" value="2"/>
</dbReference>
<dbReference type="InterPro" id="IPR027408">
    <property type="entry name" value="PNPase/RNase_PH_dom_sf"/>
</dbReference>
<comment type="similarity">
    <text evidence="2 9">Belongs to the polyribonucleotide nucleotidyltransferase family.</text>
</comment>
<comment type="function">
    <text evidence="9">Involved in mRNA degradation. Catalyzes the phosphorolysis of single-stranded polyribonucleotides processively in the 3'- to 5'-direction.</text>
</comment>
<dbReference type="PIRSF" id="PIRSF005499">
    <property type="entry name" value="PNPase"/>
    <property type="match status" value="1"/>
</dbReference>
<dbReference type="Pfam" id="PF03726">
    <property type="entry name" value="PNPase"/>
    <property type="match status" value="1"/>
</dbReference>
<dbReference type="InterPro" id="IPR003029">
    <property type="entry name" value="S1_domain"/>
</dbReference>
<dbReference type="InterPro" id="IPR036612">
    <property type="entry name" value="KH_dom_type_1_sf"/>
</dbReference>
<dbReference type="EMBL" id="JDRY01000039">
    <property type="protein sequence ID" value="KGM99098.1"/>
    <property type="molecule type" value="Genomic_DNA"/>
</dbReference>
<evidence type="ECO:0000256" key="9">
    <source>
        <dbReference type="HAMAP-Rule" id="MF_01595"/>
    </source>
</evidence>
<evidence type="ECO:0000313" key="12">
    <source>
        <dbReference type="Proteomes" id="UP000030014"/>
    </source>
</evidence>
<dbReference type="InterPro" id="IPR004088">
    <property type="entry name" value="KH_dom_type_1"/>
</dbReference>
<dbReference type="GO" id="GO:0006396">
    <property type="term" value="P:RNA processing"/>
    <property type="evidence" value="ECO:0007669"/>
    <property type="project" value="InterPro"/>
</dbReference>
<dbReference type="InterPro" id="IPR004087">
    <property type="entry name" value="KH_dom"/>
</dbReference>
<dbReference type="GO" id="GO:0006402">
    <property type="term" value="P:mRNA catabolic process"/>
    <property type="evidence" value="ECO:0007669"/>
    <property type="project" value="UniProtKB-UniRule"/>
</dbReference>
<dbReference type="CDD" id="cd02393">
    <property type="entry name" value="KH-I_PNPase"/>
    <property type="match status" value="1"/>
</dbReference>
<dbReference type="Pfam" id="PF03725">
    <property type="entry name" value="RNase_PH_C"/>
    <property type="match status" value="1"/>
</dbReference>
<evidence type="ECO:0000256" key="1">
    <source>
        <dbReference type="ARBA" id="ARBA00004496"/>
    </source>
</evidence>
<gene>
    <name evidence="9" type="primary">pnp</name>
    <name evidence="11" type="ORF">Z955_08930</name>
</gene>
<dbReference type="GO" id="GO:0000287">
    <property type="term" value="F:magnesium ion binding"/>
    <property type="evidence" value="ECO:0007669"/>
    <property type="project" value="UniProtKB-UniRule"/>
</dbReference>
<dbReference type="HAMAP" id="MF_01595">
    <property type="entry name" value="PNPase"/>
    <property type="match status" value="1"/>
</dbReference>
<keyword evidence="6 9" id="KW-0479">Metal-binding</keyword>
<evidence type="ECO:0000313" key="11">
    <source>
        <dbReference type="EMBL" id="KGM99098.1"/>
    </source>
</evidence>
<keyword evidence="8 9" id="KW-0694">RNA-binding</keyword>
<reference evidence="11 12" key="1">
    <citation type="submission" date="2014-01" db="EMBL/GenBank/DDBJ databases">
        <title>Plasmidome dynamics in the species complex Clostridium novyi sensu lato converts strains of independent lineages into distinctly different pathogens.</title>
        <authorList>
            <person name="Skarin H."/>
            <person name="Segerman B."/>
        </authorList>
    </citation>
    <scope>NUCLEOTIDE SEQUENCE [LARGE SCALE GENOMIC DNA]</scope>
    <source>
        <strain evidence="11 12">DC5</strain>
    </source>
</reference>
<dbReference type="InterPro" id="IPR015847">
    <property type="entry name" value="ExoRNase_PH_dom2"/>
</dbReference>
<keyword evidence="3 9" id="KW-0963">Cytoplasm</keyword>
<dbReference type="InterPro" id="IPR015848">
    <property type="entry name" value="PNPase_PH_RNA-bd_bac/org-type"/>
</dbReference>
<keyword evidence="7 9" id="KW-0460">Magnesium</keyword>
<name>A0A0A0IEZ6_CLOBO</name>
<dbReference type="InterPro" id="IPR012340">
    <property type="entry name" value="NA-bd_OB-fold"/>
</dbReference>
<accession>A0A0A0IEZ6</accession>
<comment type="caution">
    <text evidence="11">The sequence shown here is derived from an EMBL/GenBank/DDBJ whole genome shotgun (WGS) entry which is preliminary data.</text>
</comment>
<dbReference type="SMART" id="SM00322">
    <property type="entry name" value="KH"/>
    <property type="match status" value="1"/>
</dbReference>
<evidence type="ECO:0000256" key="2">
    <source>
        <dbReference type="ARBA" id="ARBA00007404"/>
    </source>
</evidence>
<dbReference type="PANTHER" id="PTHR11252:SF0">
    <property type="entry name" value="POLYRIBONUCLEOTIDE NUCLEOTIDYLTRANSFERASE 1, MITOCHONDRIAL"/>
    <property type="match status" value="1"/>
</dbReference>
<dbReference type="PANTHER" id="PTHR11252">
    <property type="entry name" value="POLYRIBONUCLEOTIDE NUCLEOTIDYLTRANSFERASE"/>
    <property type="match status" value="1"/>
</dbReference>
<dbReference type="Pfam" id="PF00575">
    <property type="entry name" value="S1"/>
    <property type="match status" value="1"/>
</dbReference>
<dbReference type="CDD" id="cd11364">
    <property type="entry name" value="RNase_PH_PNPase_2"/>
    <property type="match status" value="1"/>
</dbReference>
<evidence type="ECO:0000256" key="6">
    <source>
        <dbReference type="ARBA" id="ARBA00022723"/>
    </source>
</evidence>
<dbReference type="Gene3D" id="2.40.50.140">
    <property type="entry name" value="Nucleic acid-binding proteins"/>
    <property type="match status" value="1"/>
</dbReference>
<dbReference type="FunFam" id="3.30.1370.10:FF:000001">
    <property type="entry name" value="Polyribonucleotide nucleotidyltransferase"/>
    <property type="match status" value="1"/>
</dbReference>
<dbReference type="Pfam" id="PF00013">
    <property type="entry name" value="KH_1"/>
    <property type="match status" value="1"/>
</dbReference>
<comment type="cofactor">
    <cofactor evidence="9">
        <name>Mg(2+)</name>
        <dbReference type="ChEBI" id="CHEBI:18420"/>
    </cofactor>
</comment>
<feature type="binding site" evidence="9">
    <location>
        <position position="485"/>
    </location>
    <ligand>
        <name>Mg(2+)</name>
        <dbReference type="ChEBI" id="CHEBI:18420"/>
    </ligand>
</feature>
<dbReference type="Gene3D" id="3.30.1370.10">
    <property type="entry name" value="K Homology domain, type 1"/>
    <property type="match status" value="1"/>
</dbReference>
<evidence type="ECO:0000256" key="7">
    <source>
        <dbReference type="ARBA" id="ARBA00022842"/>
    </source>
</evidence>
<dbReference type="FunFam" id="3.30.230.70:FF:000002">
    <property type="entry name" value="Polyribonucleotide nucleotidyltransferase"/>
    <property type="match status" value="1"/>
</dbReference>
<dbReference type="FunFam" id="2.40.50.140:FF:000023">
    <property type="entry name" value="Polyribonucleotide nucleotidyltransferase"/>
    <property type="match status" value="1"/>
</dbReference>
<evidence type="ECO:0000256" key="3">
    <source>
        <dbReference type="ARBA" id="ARBA00022490"/>
    </source>
</evidence>
<dbReference type="InterPro" id="IPR001247">
    <property type="entry name" value="ExoRNase_PH_dom1"/>
</dbReference>
<keyword evidence="5 9" id="KW-0548">Nucleotidyltransferase</keyword>
<dbReference type="GO" id="GO:0000175">
    <property type="term" value="F:3'-5'-RNA exonuclease activity"/>
    <property type="evidence" value="ECO:0007669"/>
    <property type="project" value="TreeGrafter"/>
</dbReference>
<organism evidence="11 12">
    <name type="scientific">Clostridium botulinum C/D str. DC5</name>
    <dbReference type="NCBI Taxonomy" id="1443128"/>
    <lineage>
        <taxon>Bacteria</taxon>
        <taxon>Bacillati</taxon>
        <taxon>Bacillota</taxon>
        <taxon>Clostridia</taxon>
        <taxon>Eubacteriales</taxon>
        <taxon>Clostridiaceae</taxon>
        <taxon>Clostridium</taxon>
    </lineage>
</organism>
<comment type="subcellular location">
    <subcellularLocation>
        <location evidence="1 9">Cytoplasm</location>
    </subcellularLocation>
</comment>
<dbReference type="SUPFAM" id="SSF54791">
    <property type="entry name" value="Eukaryotic type KH-domain (KH-domain type I)"/>
    <property type="match status" value="1"/>
</dbReference>
<dbReference type="CDD" id="cd11363">
    <property type="entry name" value="RNase_PH_PNPase_1"/>
    <property type="match status" value="1"/>
</dbReference>
<dbReference type="NCBIfam" id="TIGR03591">
    <property type="entry name" value="polynuc_phos"/>
    <property type="match status" value="1"/>
</dbReference>
<keyword evidence="4 9" id="KW-0808">Transferase</keyword>
<dbReference type="NCBIfam" id="NF008805">
    <property type="entry name" value="PRK11824.1"/>
    <property type="match status" value="1"/>
</dbReference>
<feature type="domain" description="S1 motif" evidence="10">
    <location>
        <begin position="621"/>
        <end position="689"/>
    </location>
</feature>
<evidence type="ECO:0000256" key="4">
    <source>
        <dbReference type="ARBA" id="ARBA00022679"/>
    </source>
</evidence>
<sequence length="706" mass="77869">MNHVFETTVAGRKLKGEFGKLGMLSDCALNISYGDTVVLVNVNASSAPKEGIDFFPLSIEYQERLYAVGKIPGGFIKREGRPSDRAILNARAIDRPLRPLFPKGYRNDVQVVCTVVSVDQDNLPNILAMNGASLALCLSSIPFTKPVGTVSVGLIDGEFIANPTSKQREESILDLTVCATKERVMMIEAGGEEIPEDVMYDAIMFGFEECKKIADFQEKVMEQYGKQKAELILHEINSDIEKEVKDFAFDMIKEAMYITDKDLRNKAVDEVKEKVNEEFSEKYPDNLAEIGEVIYKMQKQVVRNMILNEKRRPDGRNFDEIRALSAETSLLPRTHGSGLFTRGLTQVMSVATLGSVSEGQVLDGIDEETSKRYMHHYNFPSYSVGEVRPLRGPNRREIGHGALAEKAIEPLIPSEQEFPYAIRVVSEVLSSNGSTSQASVCGSTLALLDAGVPIKRPAAGIAMGLVTSEDLSKEEILTDIQGLEDFFGDMDFKVAGTEEGITAIQVDTKIEGLSNDCIKKAISDARTARLTILKVINDCIDKPREEVSKYAPKVFTMTINPSKIKDVIGAGGKTINKIIDETGVKIDIKEDGAVFVTAEDYESGRKALEMIEGYSKEVKEGEIYLGKVTKISNFGAFVSILPGKEGLVHISKLDVKRVNKVEDVVSVGDEILVKVTEIDSMGRINLSRKDAIKDSEQSQEENKEDK</sequence>
<dbReference type="InterPro" id="IPR036345">
    <property type="entry name" value="ExoRNase_PH_dom2_sf"/>
</dbReference>
<dbReference type="GO" id="GO:0005829">
    <property type="term" value="C:cytosol"/>
    <property type="evidence" value="ECO:0007669"/>
    <property type="project" value="TreeGrafter"/>
</dbReference>
<dbReference type="FunFam" id="3.30.230.70:FF:000001">
    <property type="entry name" value="Polyribonucleotide nucleotidyltransferase"/>
    <property type="match status" value="1"/>
</dbReference>
<evidence type="ECO:0000259" key="10">
    <source>
        <dbReference type="PROSITE" id="PS50126"/>
    </source>
</evidence>
<dbReference type="EC" id="2.7.7.8" evidence="9"/>
<dbReference type="SUPFAM" id="SSF50249">
    <property type="entry name" value="Nucleic acid-binding proteins"/>
    <property type="match status" value="1"/>
</dbReference>
<dbReference type="PROSITE" id="PS50084">
    <property type="entry name" value="KH_TYPE_1"/>
    <property type="match status" value="1"/>
</dbReference>
<dbReference type="InterPro" id="IPR036456">
    <property type="entry name" value="PNPase_PH_RNA-bd_sf"/>
</dbReference>
<dbReference type="AlphaFoldDB" id="A0A0A0IEZ6"/>
<feature type="binding site" evidence="9">
    <location>
        <position position="491"/>
    </location>
    <ligand>
        <name>Mg(2+)</name>
        <dbReference type="ChEBI" id="CHEBI:18420"/>
    </ligand>
</feature>
<dbReference type="CDD" id="cd04472">
    <property type="entry name" value="S1_PNPase"/>
    <property type="match status" value="1"/>
</dbReference>
<dbReference type="SUPFAM" id="SSF46915">
    <property type="entry name" value="Polynucleotide phosphorylase/guanosine pentaphosphate synthase (PNPase/GPSI), domain 3"/>
    <property type="match status" value="1"/>
</dbReference>